<dbReference type="EMBL" id="CP000095">
    <property type="protein sequence ID" value="AAZ58585.1"/>
    <property type="molecule type" value="Genomic_DNA"/>
</dbReference>
<dbReference type="STRING" id="59920.PMN2A_1095"/>
<gene>
    <name evidence="1" type="ordered locus">PMN2A_1095</name>
</gene>
<dbReference type="RefSeq" id="WP_011295439.1">
    <property type="nucleotide sequence ID" value="NC_007335.2"/>
</dbReference>
<dbReference type="AlphaFoldDB" id="Q46IU3"/>
<accession>Q46IU3</accession>
<dbReference type="HOGENOM" id="CLU_2094677_0_0_3"/>
<name>Q46IU3_PROMT</name>
<keyword evidence="2" id="KW-1185">Reference proteome</keyword>
<sequence length="116" mass="13251">MHRVDQDSFARDIALELSGVWNKIDFCWQVKCPTCAKHHAKCADRKQARIIKGTKGTWILQCPVCAYEARGKTAAMCLGNIIGTYGSQSIQGNWDERWQKVFKNRNCKHHQSRSKG</sequence>
<protein>
    <submittedName>
        <fullName evidence="1">Uncharacterized protein</fullName>
    </submittedName>
</protein>
<dbReference type="KEGG" id="pmn:PMN2A_1095"/>
<dbReference type="Proteomes" id="UP000002535">
    <property type="component" value="Chromosome"/>
</dbReference>
<evidence type="ECO:0000313" key="2">
    <source>
        <dbReference type="Proteomes" id="UP000002535"/>
    </source>
</evidence>
<proteinExistence type="predicted"/>
<reference evidence="1 2" key="1">
    <citation type="journal article" date="2007" name="PLoS Genet.">
        <title>Patterns and implications of gene gain and loss in the evolution of Prochlorococcus.</title>
        <authorList>
            <person name="Kettler G.C."/>
            <person name="Martiny A.C."/>
            <person name="Huang K."/>
            <person name="Zucker J."/>
            <person name="Coleman M.L."/>
            <person name="Rodrigue S."/>
            <person name="Chen F."/>
            <person name="Lapidus A."/>
            <person name="Ferriera S."/>
            <person name="Johnson J."/>
            <person name="Steglich C."/>
            <person name="Church G.M."/>
            <person name="Richardson P."/>
            <person name="Chisholm S.W."/>
        </authorList>
    </citation>
    <scope>NUCLEOTIDE SEQUENCE [LARGE SCALE GENOMIC DNA]</scope>
    <source>
        <strain evidence="1 2">NATL2A</strain>
    </source>
</reference>
<evidence type="ECO:0000313" key="1">
    <source>
        <dbReference type="EMBL" id="AAZ58585.1"/>
    </source>
</evidence>
<organism evidence="1 2">
    <name type="scientific">Prochlorococcus marinus (strain NATL2A)</name>
    <dbReference type="NCBI Taxonomy" id="59920"/>
    <lineage>
        <taxon>Bacteria</taxon>
        <taxon>Bacillati</taxon>
        <taxon>Cyanobacteriota</taxon>
        <taxon>Cyanophyceae</taxon>
        <taxon>Synechococcales</taxon>
        <taxon>Prochlorococcaceae</taxon>
        <taxon>Prochlorococcus</taxon>
    </lineage>
</organism>